<keyword evidence="4" id="KW-0540">Nuclease</keyword>
<dbReference type="AlphaFoldDB" id="A0A1L8GF49"/>
<feature type="region of interest" description="Disordered" evidence="12">
    <location>
        <begin position="218"/>
        <end position="249"/>
    </location>
</feature>
<dbReference type="InterPro" id="IPR056578">
    <property type="entry name" value="UBA_N4BP1_C"/>
</dbReference>
<feature type="domain" description="RNase NYN" evidence="13">
    <location>
        <begin position="519"/>
        <end position="671"/>
    </location>
</feature>
<dbReference type="InterPro" id="IPR051101">
    <property type="entry name" value="ZC3H12/N4BP1_RNase_Reg"/>
</dbReference>
<dbReference type="Pfam" id="PF23050">
    <property type="entry name" value="KH_N4BP1_1st"/>
    <property type="match status" value="1"/>
</dbReference>
<proteinExistence type="inferred from homology"/>
<feature type="compositionally biased region" description="Polar residues" evidence="12">
    <location>
        <begin position="1"/>
        <end position="18"/>
    </location>
</feature>
<dbReference type="CDD" id="cd22476">
    <property type="entry name" value="KH-I_N4BP1"/>
    <property type="match status" value="1"/>
</dbReference>
<feature type="region of interest" description="Disordered" evidence="12">
    <location>
        <begin position="1"/>
        <end position="23"/>
    </location>
</feature>
<reference evidence="19" key="1">
    <citation type="submission" date="2025-08" db="UniProtKB">
        <authorList>
            <consortium name="RefSeq"/>
        </authorList>
    </citation>
    <scope>IDENTIFICATION</scope>
    <source>
        <strain evidence="19">J_2021</strain>
        <tissue evidence="19">Erythrocytes</tissue>
    </source>
</reference>
<feature type="domain" description="N4BP1 C-terminal UBA" evidence="17">
    <location>
        <begin position="813"/>
        <end position="861"/>
    </location>
</feature>
<evidence type="ECO:0000256" key="6">
    <source>
        <dbReference type="ARBA" id="ARBA00022859"/>
    </source>
</evidence>
<evidence type="ECO:0000256" key="12">
    <source>
        <dbReference type="SAM" id="MobiDB-lite"/>
    </source>
</evidence>
<evidence type="ECO:0000313" key="20">
    <source>
        <dbReference type="Xenbase" id="XB-GENE-17346195"/>
    </source>
</evidence>
<dbReference type="InterPro" id="IPR036612">
    <property type="entry name" value="KH_dom_type_1_sf"/>
</dbReference>
<evidence type="ECO:0000256" key="7">
    <source>
        <dbReference type="ARBA" id="ARBA00022884"/>
    </source>
</evidence>
<dbReference type="InterPro" id="IPR056630">
    <property type="entry name" value="KH_N4BP1_2nd"/>
</dbReference>
<dbReference type="KEGG" id="xla:108715480"/>
<evidence type="ECO:0000256" key="5">
    <source>
        <dbReference type="ARBA" id="ARBA00022801"/>
    </source>
</evidence>
<dbReference type="GO" id="GO:0031397">
    <property type="term" value="P:negative regulation of protein ubiquitination"/>
    <property type="evidence" value="ECO:0000318"/>
    <property type="project" value="GO_Central"/>
</dbReference>
<evidence type="ECO:0000256" key="3">
    <source>
        <dbReference type="ARBA" id="ARBA00022588"/>
    </source>
</evidence>
<keyword evidence="3" id="KW-0399">Innate immunity</keyword>
<feature type="compositionally biased region" description="Basic and acidic residues" evidence="12">
    <location>
        <begin position="226"/>
        <end position="241"/>
    </location>
</feature>
<comment type="subcellular location">
    <subcellularLocation>
        <location evidence="1">Nucleus</location>
        <location evidence="1">PML body</location>
    </subcellularLocation>
    <subcellularLocation>
        <location evidence="2">Nucleus</location>
        <location evidence="2">Nucleolus</location>
    </subcellularLocation>
</comment>
<dbReference type="Gene3D" id="3.40.50.11980">
    <property type="match status" value="1"/>
</dbReference>
<dbReference type="InterPro" id="IPR021869">
    <property type="entry name" value="RNase_Zc3h12_NYN"/>
</dbReference>
<dbReference type="OrthoDB" id="392925at2759"/>
<evidence type="ECO:0000256" key="1">
    <source>
        <dbReference type="ARBA" id="ARBA00004322"/>
    </source>
</evidence>
<keyword evidence="7" id="KW-0694">RNA-binding</keyword>
<dbReference type="Pfam" id="PF23052">
    <property type="entry name" value="KH_N4BP1_2nd"/>
    <property type="match status" value="1"/>
</dbReference>
<dbReference type="GO" id="GO:0004518">
    <property type="term" value="F:nuclease activity"/>
    <property type="evidence" value="ECO:0007669"/>
    <property type="project" value="UniProtKB-KW"/>
</dbReference>
<dbReference type="GO" id="GO:0016605">
    <property type="term" value="C:PML body"/>
    <property type="evidence" value="ECO:0000318"/>
    <property type="project" value="GO_Central"/>
</dbReference>
<keyword evidence="5" id="KW-0378">Hydrolase</keyword>
<evidence type="ECO:0000256" key="10">
    <source>
        <dbReference type="ARBA" id="ARBA00039336"/>
    </source>
</evidence>
<evidence type="ECO:0000259" key="16">
    <source>
        <dbReference type="Pfam" id="PF23053"/>
    </source>
</evidence>
<dbReference type="GO" id="GO:0032435">
    <property type="term" value="P:negative regulation of proteasomal ubiquitin-dependent protein catabolic process"/>
    <property type="evidence" value="ECO:0000318"/>
    <property type="project" value="GO_Central"/>
</dbReference>
<dbReference type="PANTHER" id="PTHR12876">
    <property type="entry name" value="N4BP1-RELATED"/>
    <property type="match status" value="1"/>
</dbReference>
<dbReference type="RefSeq" id="XP_018116153.1">
    <property type="nucleotide sequence ID" value="XM_018260664.2"/>
</dbReference>
<name>A0A1L8GF49_XENLA</name>
<feature type="domain" description="N4BP1 second type I KH-domain" evidence="15">
    <location>
        <begin position="97"/>
        <end position="211"/>
    </location>
</feature>
<sequence>MATGFAQRSSGNGRSQAATVVDEFTAPGDKKSLLERSRPRVQALFPVLFTVLGSLETFQQSDVKEDGEKPGRIWLRLKGEKQAVYRAKEYVKGICEPEMEEKQSYPKEMHCIFAGAQGSFLNHLIQDTCSNVSLFDIGVLSINGGTEPVVMAQSHVQQFIKLFKDNVSLPNPKELAVKKKFKLYVEKHADKYTVDLLLLPSALKSELLSLAYDNQLSGEDCSSQSSDDKVESQVKQKDEVSRNGAGTPVTELTSQLDSVFSSVAEDGPCFMERPYSEQDRLSVKRRSSEVEERFSKKPFSLEAVQEDGPVNRNADTNNVPIIDLISEPSDFEDSVILVEADDCVSSETEYKILVNFFKTMGYSQNVVEKVIGDLGQSEEPLKLLEEIEKQSKKELPVPHSHPSRNSTELLMARGTSSPPKCKIAISKTIQQSAATSKTQYKAPLVADKAGTSNSSYDKSQTKATVENTIPQDQRTTMTPAERPFHNNSDPPLTGVQIFQNSLKVPYRLELKNEPGKWDLKHIIIDGSNVAMSHGLQQFFSCRGIALAVEYFWKKGHRNITVFVPQWRTKRDPYITEQHFLQQLQELGILSFTPSRTVLGARIASHDDRFLLHLAERTAGIIVTNDNFREFVVESPMWREIIKERLLQYTFVGDIFMLPDDPLGRYGPKLDDFLSKQPSNRTIHSSSPSSNAVFIPMDHFAPPRAMAPKIGLNQPMAHRIGLNQPMAHRIGLNQPMAPRIGLRQPMAPPIGLSQPMAPTIRLNQPISTKTRLNQPMEAKTGVNESSFFHRIKPQEPFRPGLHNIAQPHPIMPLQRGLSETMELKEALLRIFPETDQRHKINEILSAHPYMRDLNALSAMVLD</sequence>
<evidence type="ECO:0000259" key="15">
    <source>
        <dbReference type="Pfam" id="PF23052"/>
    </source>
</evidence>
<dbReference type="Xenbase" id="XB-GENE-17346195">
    <property type="gene designation" value="n4bp1.S"/>
</dbReference>
<dbReference type="Bgee" id="108715480">
    <property type="expression patterns" value="Expressed in egg cell and 19 other cell types or tissues"/>
</dbReference>
<evidence type="ECO:0000259" key="13">
    <source>
        <dbReference type="Pfam" id="PF11977"/>
    </source>
</evidence>
<dbReference type="CTD" id="108715480"/>
<evidence type="ECO:0000256" key="4">
    <source>
        <dbReference type="ARBA" id="ARBA00022722"/>
    </source>
</evidence>
<evidence type="ECO:0000256" key="8">
    <source>
        <dbReference type="ARBA" id="ARBA00023242"/>
    </source>
</evidence>
<evidence type="ECO:0000256" key="9">
    <source>
        <dbReference type="ARBA" id="ARBA00038274"/>
    </source>
</evidence>
<dbReference type="FunFam" id="3.40.50.11980:FF:000001">
    <property type="entry name" value="ZC3H12A isoform 1"/>
    <property type="match status" value="1"/>
</dbReference>
<dbReference type="Pfam" id="PF23054">
    <property type="entry name" value="UBA_N4BP1_C"/>
    <property type="match status" value="1"/>
</dbReference>
<dbReference type="GO" id="GO:0045087">
    <property type="term" value="P:innate immune response"/>
    <property type="evidence" value="ECO:0007669"/>
    <property type="project" value="UniProtKB-KW"/>
</dbReference>
<dbReference type="Pfam" id="PF23053">
    <property type="entry name" value="UBA_N4BP1"/>
    <property type="match status" value="1"/>
</dbReference>
<organism evidence="18 19">
    <name type="scientific">Xenopus laevis</name>
    <name type="common">African clawed frog</name>
    <dbReference type="NCBI Taxonomy" id="8355"/>
    <lineage>
        <taxon>Eukaryota</taxon>
        <taxon>Metazoa</taxon>
        <taxon>Chordata</taxon>
        <taxon>Craniata</taxon>
        <taxon>Vertebrata</taxon>
        <taxon>Euteleostomi</taxon>
        <taxon>Amphibia</taxon>
        <taxon>Batrachia</taxon>
        <taxon>Anura</taxon>
        <taxon>Pipoidea</taxon>
        <taxon>Pipidae</taxon>
        <taxon>Xenopodinae</taxon>
        <taxon>Xenopus</taxon>
        <taxon>Xenopus</taxon>
    </lineage>
</organism>
<evidence type="ECO:0000313" key="19">
    <source>
        <dbReference type="RefSeq" id="XP_018116153.1"/>
    </source>
</evidence>
<dbReference type="InterPro" id="IPR056631">
    <property type="entry name" value="UBA_N4BP1"/>
</dbReference>
<accession>A0A1L8GF49</accession>
<keyword evidence="18" id="KW-1185">Reference proteome</keyword>
<evidence type="ECO:0000259" key="14">
    <source>
        <dbReference type="Pfam" id="PF23050"/>
    </source>
</evidence>
<dbReference type="GO" id="GO:0016787">
    <property type="term" value="F:hydrolase activity"/>
    <property type="evidence" value="ECO:0007669"/>
    <property type="project" value="UniProtKB-KW"/>
</dbReference>
<evidence type="ECO:0000313" key="18">
    <source>
        <dbReference type="Proteomes" id="UP000186698"/>
    </source>
</evidence>
<keyword evidence="8" id="KW-0539">Nucleus</keyword>
<dbReference type="GeneID" id="108715480"/>
<evidence type="ECO:0000259" key="17">
    <source>
        <dbReference type="Pfam" id="PF23054"/>
    </source>
</evidence>
<comment type="similarity">
    <text evidence="9">Belongs to the N4BP1 family.</text>
</comment>
<evidence type="ECO:0000256" key="11">
    <source>
        <dbReference type="ARBA" id="ARBA00054635"/>
    </source>
</evidence>
<dbReference type="PaxDb" id="8355-A0A1L8GF49"/>
<dbReference type="GO" id="GO:0005730">
    <property type="term" value="C:nucleolus"/>
    <property type="evidence" value="ECO:0007669"/>
    <property type="project" value="UniProtKB-SubCell"/>
</dbReference>
<dbReference type="OMA" id="QPMAHRI"/>
<dbReference type="CDD" id="cd09032">
    <property type="entry name" value="KH-I_N4BP1_like_rpt1"/>
    <property type="match status" value="1"/>
</dbReference>
<dbReference type="STRING" id="8355.A0A1L8GF49"/>
<dbReference type="GO" id="GO:0005634">
    <property type="term" value="C:nucleus"/>
    <property type="evidence" value="ECO:0000318"/>
    <property type="project" value="GO_Central"/>
</dbReference>
<dbReference type="AGR" id="Xenbase:XB-GENE-17346195"/>
<dbReference type="SUPFAM" id="SSF54791">
    <property type="entry name" value="Eukaryotic type KH-domain (KH-domain type I)"/>
    <property type="match status" value="1"/>
</dbReference>
<gene>
    <name evidence="19 20" type="primary">n4bp1.S</name>
</gene>
<evidence type="ECO:0000256" key="2">
    <source>
        <dbReference type="ARBA" id="ARBA00004604"/>
    </source>
</evidence>
<dbReference type="Proteomes" id="UP000186698">
    <property type="component" value="Chromosome 4S"/>
</dbReference>
<dbReference type="GO" id="GO:0003723">
    <property type="term" value="F:RNA binding"/>
    <property type="evidence" value="ECO:0007669"/>
    <property type="project" value="UniProtKB-KW"/>
</dbReference>
<dbReference type="Pfam" id="PF11977">
    <property type="entry name" value="RNase_Zc3h12a"/>
    <property type="match status" value="1"/>
</dbReference>
<dbReference type="PANTHER" id="PTHR12876:SF26">
    <property type="entry name" value="NEDD4-BINDING PROTEIN 1"/>
    <property type="match status" value="1"/>
</dbReference>
<keyword evidence="6" id="KW-0391">Immunity</keyword>
<protein>
    <recommendedName>
        <fullName evidence="10">NEDD4-binding protein 1</fullName>
    </recommendedName>
</protein>
<feature type="domain" description="N4BP1 UBA-like" evidence="16">
    <location>
        <begin position="349"/>
        <end position="389"/>
    </location>
</feature>
<dbReference type="InterPro" id="IPR056629">
    <property type="entry name" value="KH_N4BP1_1st"/>
</dbReference>
<feature type="domain" description="N4BP1 first type I KH-domain" evidence="14">
    <location>
        <begin position="22"/>
        <end position="96"/>
    </location>
</feature>
<comment type="function">
    <text evidence="11">Potent suppressor of cytokine production that acts as a regulator of innate immune signaling and inflammation. Acts as a key negative regulator of select cytokine and chemokine responses elicited by TRIF-independent Toll-like receptors (TLRs), thereby limiting inflammatory cytokine responses to minor insults. Has ribonuclease activity.</text>
</comment>
<dbReference type="CDD" id="cd18728">
    <property type="entry name" value="PIN_N4BP1-like"/>
    <property type="match status" value="1"/>
</dbReference>